<dbReference type="InterPro" id="IPR017853">
    <property type="entry name" value="GH"/>
</dbReference>
<dbReference type="SUPFAM" id="SSF49313">
    <property type="entry name" value="Cadherin-like"/>
    <property type="match status" value="5"/>
</dbReference>
<dbReference type="EMBL" id="CP002482">
    <property type="protein sequence ID" value="ADW71238.1"/>
    <property type="molecule type" value="Genomic_DNA"/>
</dbReference>
<dbReference type="Gene3D" id="2.60.40.1180">
    <property type="entry name" value="Golgi alpha-mannosidase II"/>
    <property type="match status" value="1"/>
</dbReference>
<evidence type="ECO:0000313" key="2">
    <source>
        <dbReference type="Proteomes" id="UP000000343"/>
    </source>
</evidence>
<dbReference type="InterPro" id="IPR013780">
    <property type="entry name" value="Glyco_hydro_b"/>
</dbReference>
<dbReference type="Gene3D" id="2.60.40.10">
    <property type="entry name" value="Immunoglobulins"/>
    <property type="match status" value="5"/>
</dbReference>
<dbReference type="SUPFAM" id="SSF51445">
    <property type="entry name" value="(Trans)glycosidases"/>
    <property type="match status" value="1"/>
</dbReference>
<name>E8X6T8_GRATM</name>
<accession>E8X6T8</accession>
<dbReference type="AlphaFoldDB" id="E8X6T8"/>
<evidence type="ECO:0000313" key="1">
    <source>
        <dbReference type="EMBL" id="ADW71238.1"/>
    </source>
</evidence>
<dbReference type="InterPro" id="IPR013783">
    <property type="entry name" value="Ig-like_fold"/>
</dbReference>
<dbReference type="PANTHER" id="PTHR37494">
    <property type="entry name" value="HEMAGGLUTININ"/>
    <property type="match status" value="1"/>
</dbReference>
<proteinExistence type="predicted"/>
<dbReference type="GO" id="GO:0005509">
    <property type="term" value="F:calcium ion binding"/>
    <property type="evidence" value="ECO:0007669"/>
    <property type="project" value="InterPro"/>
</dbReference>
<dbReference type="Pfam" id="PF05345">
    <property type="entry name" value="He_PIG"/>
    <property type="match status" value="5"/>
</dbReference>
<dbReference type="Proteomes" id="UP000000343">
    <property type="component" value="Plasmid pACIX902"/>
</dbReference>
<keyword evidence="1" id="KW-0614">Plasmid</keyword>
<dbReference type="KEGG" id="acm:AciX9_3962"/>
<dbReference type="OrthoDB" id="9801198at2"/>
<dbReference type="RefSeq" id="WP_013582256.1">
    <property type="nucleotide sequence ID" value="NC_015065.1"/>
</dbReference>
<protein>
    <submittedName>
        <fullName evidence="1">Ig family protein</fullName>
    </submittedName>
</protein>
<dbReference type="PANTHER" id="PTHR37494:SF1">
    <property type="entry name" value="STAPHYLOCOCCUS AUREUS SURFACE PROTEIN A"/>
    <property type="match status" value="1"/>
</dbReference>
<dbReference type="HOGENOM" id="CLU_295741_0_0_0"/>
<reference evidence="2" key="1">
    <citation type="submission" date="2011-01" db="EMBL/GenBank/DDBJ databases">
        <title>Complete sequence of plasmid2 of Acidobacterium sp. MP5ACTX9.</title>
        <authorList>
            <consortium name="US DOE Joint Genome Institute"/>
            <person name="Lucas S."/>
            <person name="Copeland A."/>
            <person name="Lapidus A."/>
            <person name="Cheng J.-F."/>
            <person name="Goodwin L."/>
            <person name="Pitluck S."/>
            <person name="Teshima H."/>
            <person name="Detter J.C."/>
            <person name="Han C."/>
            <person name="Tapia R."/>
            <person name="Land M."/>
            <person name="Hauser L."/>
            <person name="Kyrpides N."/>
            <person name="Ivanova N."/>
            <person name="Ovchinnikova G."/>
            <person name="Pagani I."/>
            <person name="Rawat S.R."/>
            <person name="Mannisto M."/>
            <person name="Haggblom M.M."/>
            <person name="Woyke T."/>
        </authorList>
    </citation>
    <scope>NUCLEOTIDE SEQUENCE [LARGE SCALE GENOMIC DNA]</scope>
    <source>
        <strain evidence="2">MP5ACTX9</strain>
        <plasmid evidence="2">Plasmid pACIX902</plasmid>
    </source>
</reference>
<keyword evidence="2" id="KW-1185">Reference proteome</keyword>
<geneLocation type="plasmid" evidence="1 2">
    <name>pACIX902</name>
</geneLocation>
<dbReference type="InterPro" id="IPR015919">
    <property type="entry name" value="Cadherin-like_sf"/>
</dbReference>
<dbReference type="GO" id="GO:0016020">
    <property type="term" value="C:membrane"/>
    <property type="evidence" value="ECO:0007669"/>
    <property type="project" value="InterPro"/>
</dbReference>
<organism evidence="2">
    <name type="scientific">Granulicella tundricola (strain ATCC BAA-1859 / DSM 23138 / MP5ACTX9)</name>
    <dbReference type="NCBI Taxonomy" id="1198114"/>
    <lineage>
        <taxon>Bacteria</taxon>
        <taxon>Pseudomonadati</taxon>
        <taxon>Acidobacteriota</taxon>
        <taxon>Terriglobia</taxon>
        <taxon>Terriglobales</taxon>
        <taxon>Acidobacteriaceae</taxon>
        <taxon>Granulicella</taxon>
    </lineage>
</organism>
<dbReference type="Gene3D" id="3.20.20.80">
    <property type="entry name" value="Glycosidases"/>
    <property type="match status" value="1"/>
</dbReference>
<gene>
    <name evidence="1" type="ordered locus">AciX9_3962</name>
</gene>
<sequence>MLKQFSARITAALLVCFLGGLIGLNGCGNGTTSGSGGSGSTGSVKIATASLAAGTVGVAYNATIVASGGSQSYTFSVITGAPPTGLTVNAAGLVYGTPTLGGTFNFTVTVTDGSGSKASLYYTLVINGAVATTPVSISTVTLPNGTVGTAYSATVTAVNGKTPYTFASSGSVPAGLSLSTGGVLAGTPTTAGSYSFTVGVTDAIGGKASATYNVTIAGVTSPTSLQISTTSLPSAVVGTAYSAMLSAVNGTSPYSFSSGVTLPNGLSLSTAGALTGTPSTQGSYPIPFTVTDAKGQQASATLTLLILQAAQAVTITTASLPSGTANVAYSTTIAAANGTTPYSFTVSGTLPNGLSLSTLGVLSGTPTASGSYSPIITVTDAANGKASTTFNLVIAPAVSGSSLSVSTTVAGALINTSYSSVLAITGGTGPYKVTQAGGTLPNGITLASNGTLSGTPTATGSYSFSVSATDSSTPLQTATATISLSVATATVTVNTATTLATVPANFFGLHTSVYDGSLGDASGVAPVLKAAGITTLRYPGGSYADRYHWAQYSETPLYTSTAPACGIVQGELQLEPTSDFGHFIKTVQASGATPLITVNYGTSLGDANGTKKAGTMGLTNNCSEPNQPGQPQEAAAWVAYANGDPANTQVIGIDAVGFNWKTVGFWAGLRAANPLANDDGYNFLRIGNTAPIGIKHWELGNEMYYNGWAGNRNFEGDLHAPYIYPNGYSPGAYESRDQLAALSPAAYGANSAAFIAAMKAVDSTIQIGLDFSSPIYDDPIPGNWNTDVPQAACGLGNFDLAIIHYYPGTYLAVQPGELLSLPQVEIPNVVAGIKKSLAQYCPSNAANMRFVLSETSPNATLAPGFPNEVLGLFVINEYLTALQQGILNVDYLELHDMAGTFLSFDEKTPGPVFYGLQMAHQLAGTGDSVVSAVSSSSTVVSYAAAKSNGQKALILINADASNAAVVQVSFPGATLGATATQYSYGVGTKPSGTALTGTSFAVPGSTFNVTIPAYQAVELILQ</sequence>